<gene>
    <name evidence="1" type="ORF">DKG77_02140</name>
</gene>
<keyword evidence="2" id="KW-1185">Reference proteome</keyword>
<evidence type="ECO:0000313" key="1">
    <source>
        <dbReference type="EMBL" id="PWL39654.1"/>
    </source>
</evidence>
<dbReference type="SUPFAM" id="SSF51905">
    <property type="entry name" value="FAD/NAD(P)-binding domain"/>
    <property type="match status" value="1"/>
</dbReference>
<name>A0A316L0L4_9FLAO</name>
<proteinExistence type="predicted"/>
<dbReference type="Pfam" id="PF05834">
    <property type="entry name" value="Lycopene_cycl"/>
    <property type="match status" value="1"/>
</dbReference>
<dbReference type="InterPro" id="IPR036188">
    <property type="entry name" value="FAD/NAD-bd_sf"/>
</dbReference>
<comment type="caution">
    <text evidence="1">The sequence shown here is derived from an EMBL/GenBank/DDBJ whole genome shotgun (WGS) entry which is preliminary data.</text>
</comment>
<dbReference type="RefSeq" id="WP_109659735.1">
    <property type="nucleotide sequence ID" value="NZ_QGEG01000001.1"/>
</dbReference>
<dbReference type="Gene3D" id="3.50.50.60">
    <property type="entry name" value="FAD/NAD(P)-binding domain"/>
    <property type="match status" value="1"/>
</dbReference>
<dbReference type="OrthoDB" id="24355at2"/>
<evidence type="ECO:0000313" key="2">
    <source>
        <dbReference type="Proteomes" id="UP000245762"/>
    </source>
</evidence>
<accession>A0A316L0L4</accession>
<dbReference type="Proteomes" id="UP000245762">
    <property type="component" value="Unassembled WGS sequence"/>
</dbReference>
<protein>
    <submittedName>
        <fullName evidence="1">Lycopene cyclase</fullName>
    </submittedName>
</protein>
<dbReference type="AlphaFoldDB" id="A0A316L0L4"/>
<sequence>MSNYDYIVIGAGAAGLLLADALTNDNFFASKSILVLDKDDKTKNDRTWCFWEEDNRRFDAILHKSWPNIYFAGKQLKLSTTIKPYRYKMLRGIDFYQHFIDKIKKSPNITWAKEEVVNIQENESSVLVSTKTNQFSGTMVFNSIFEYQRVKSQKKYPLLQQHFLGWFVKTEQAVFNEEEATFMDFSIPQKGNTRFMYVLPFSGTEALVEYTLFSEHTLEKTEYENAIVDYLEQKLGCTDYEILEKETGNIPMTCYPFYKHNSNRLMNIGIAGGWAKPSTGFTFCNTHKKVISLARHLKKGKETTSFNKRTKFWFYDLLLLDILYKNNHLGQSIFEALFKKRKPQLILKFLDEDTTLWEDLQIISACPKWPFLKALWSRILFKY</sequence>
<dbReference type="EMBL" id="QGEG01000001">
    <property type="protein sequence ID" value="PWL39654.1"/>
    <property type="molecule type" value="Genomic_DNA"/>
</dbReference>
<reference evidence="1 2" key="1">
    <citation type="submission" date="2018-05" db="EMBL/GenBank/DDBJ databases">
        <title>Complete genome sequence of Flagellimonas aquimarina ECD12 isolated from seaweed Ecklonia cava.</title>
        <authorList>
            <person name="Choi S."/>
            <person name="Seong C."/>
        </authorList>
    </citation>
    <scope>NUCLEOTIDE SEQUENCE [LARGE SCALE GENOMIC DNA]</scope>
    <source>
        <strain evidence="1 2">ECD12</strain>
    </source>
</reference>
<organism evidence="1 2">
    <name type="scientific">Flagellimonas aquimarina</name>
    <dbReference type="NCBI Taxonomy" id="2201895"/>
    <lineage>
        <taxon>Bacteria</taxon>
        <taxon>Pseudomonadati</taxon>
        <taxon>Bacteroidota</taxon>
        <taxon>Flavobacteriia</taxon>
        <taxon>Flavobacteriales</taxon>
        <taxon>Flavobacteriaceae</taxon>
        <taxon>Flagellimonas</taxon>
    </lineage>
</organism>